<protein>
    <submittedName>
        <fullName evidence="1">Uncharacterized protein</fullName>
    </submittedName>
</protein>
<proteinExistence type="predicted"/>
<accession>A0A256FH74</accession>
<name>A0A256FH74_9HYPH</name>
<sequence>MKRAAAIFIHGTRQMKRRSNAAPAMAAFSHAGVILSRLKP</sequence>
<dbReference type="EMBL" id="NNRK01000026">
    <property type="protein sequence ID" value="OYR14215.1"/>
    <property type="molecule type" value="Genomic_DNA"/>
</dbReference>
<dbReference type="AlphaFoldDB" id="A0A256FH74"/>
<evidence type="ECO:0000313" key="1">
    <source>
        <dbReference type="EMBL" id="OYR14215.1"/>
    </source>
</evidence>
<keyword evidence="2" id="KW-1185">Reference proteome</keyword>
<dbReference type="Proteomes" id="UP000216345">
    <property type="component" value="Unassembled WGS sequence"/>
</dbReference>
<comment type="caution">
    <text evidence="1">The sequence shown here is derived from an EMBL/GenBank/DDBJ whole genome shotgun (WGS) entry which is preliminary data.</text>
</comment>
<reference evidence="1 2" key="1">
    <citation type="submission" date="2017-07" db="EMBL/GenBank/DDBJ databases">
        <title>Phylogenetic study on the rhizospheric bacterium Ochrobactrum sp. A44.</title>
        <authorList>
            <person name="Krzyzanowska D.M."/>
            <person name="Ossowicki A."/>
            <person name="Rajewska M."/>
            <person name="Maciag T."/>
            <person name="Kaczynski Z."/>
            <person name="Czerwicka M."/>
            <person name="Jafra S."/>
        </authorList>
    </citation>
    <scope>NUCLEOTIDE SEQUENCE [LARGE SCALE GENOMIC DNA]</scope>
    <source>
        <strain evidence="1 2">PR17</strain>
    </source>
</reference>
<gene>
    <name evidence="1" type="ORF">CEV32_0213</name>
</gene>
<evidence type="ECO:0000313" key="2">
    <source>
        <dbReference type="Proteomes" id="UP000216345"/>
    </source>
</evidence>
<organism evidence="1 2">
    <name type="scientific">Brucella rhizosphaerae</name>
    <dbReference type="NCBI Taxonomy" id="571254"/>
    <lineage>
        <taxon>Bacteria</taxon>
        <taxon>Pseudomonadati</taxon>
        <taxon>Pseudomonadota</taxon>
        <taxon>Alphaproteobacteria</taxon>
        <taxon>Hyphomicrobiales</taxon>
        <taxon>Brucellaceae</taxon>
        <taxon>Brucella/Ochrobactrum group</taxon>
        <taxon>Brucella</taxon>
    </lineage>
</organism>